<dbReference type="InterPro" id="IPR003790">
    <property type="entry name" value="GHL10"/>
</dbReference>
<proteinExistence type="predicted"/>
<comment type="caution">
    <text evidence="4">The sequence shown here is derived from an EMBL/GenBank/DDBJ whole genome shotgun (WGS) entry which is preliminary data.</text>
</comment>
<name>A0A2Z6UV49_MICAE</name>
<dbReference type="EMBL" id="BDSG01000005">
    <property type="protein sequence ID" value="GBL08890.1"/>
    <property type="molecule type" value="Genomic_DNA"/>
</dbReference>
<dbReference type="Proteomes" id="UP000248272">
    <property type="component" value="Unassembled WGS sequence"/>
</dbReference>
<reference evidence="4 5" key="1">
    <citation type="journal article" date="2018" name="Front. Microbiol.">
        <title>Adaptation of the Freshwater Bloom-Forming Cyanobacterium Microcystis aeruginosa to Brackish Water Is Driven by Recent Horizontal Transfer of Sucrose Genes.</title>
        <authorList>
            <person name="Tanabe Y."/>
            <person name="Hodoki Y."/>
            <person name="Sano T."/>
            <person name="Tada K."/>
            <person name="Watanabe M.M."/>
        </authorList>
    </citation>
    <scope>NUCLEOTIDE SEQUENCE [LARGE SCALE GENOMIC DNA]</scope>
    <source>
        <strain evidence="4 5">Sj</strain>
    </source>
</reference>
<keyword evidence="2" id="KW-1133">Transmembrane helix</keyword>
<keyword evidence="2" id="KW-0472">Membrane</keyword>
<dbReference type="PANTHER" id="PTHR43405:SF1">
    <property type="entry name" value="GLYCOSYL HYDROLASE DIGH"/>
    <property type="match status" value="1"/>
</dbReference>
<keyword evidence="1" id="KW-0732">Signal</keyword>
<gene>
    <name evidence="4" type="ORF">MSj_00367</name>
</gene>
<dbReference type="Gene3D" id="3.20.20.80">
    <property type="entry name" value="Glycosidases"/>
    <property type="match status" value="1"/>
</dbReference>
<organism evidence="4 5">
    <name type="scientific">Microcystis aeruginosa Sj</name>
    <dbReference type="NCBI Taxonomy" id="1979544"/>
    <lineage>
        <taxon>Bacteria</taxon>
        <taxon>Bacillati</taxon>
        <taxon>Cyanobacteriota</taxon>
        <taxon>Cyanophyceae</taxon>
        <taxon>Oscillatoriophycideae</taxon>
        <taxon>Chroococcales</taxon>
        <taxon>Microcystaceae</taxon>
        <taxon>Microcystis</taxon>
    </lineage>
</organism>
<evidence type="ECO:0000313" key="5">
    <source>
        <dbReference type="Proteomes" id="UP000248272"/>
    </source>
</evidence>
<dbReference type="RefSeq" id="WP_110577833.1">
    <property type="nucleotide sequence ID" value="NZ_BDSG01000005.1"/>
</dbReference>
<evidence type="ECO:0000313" key="4">
    <source>
        <dbReference type="EMBL" id="GBL08890.1"/>
    </source>
</evidence>
<evidence type="ECO:0000256" key="2">
    <source>
        <dbReference type="SAM" id="Phobius"/>
    </source>
</evidence>
<evidence type="ECO:0000256" key="1">
    <source>
        <dbReference type="ARBA" id="ARBA00022729"/>
    </source>
</evidence>
<sequence>MNKISKTFNNFADSLVIYSQRYGKISWLIFLIIFACIMTITFNFPAQSTNQPQEKPEIRGVWLTNIDSEVLFKPQTLKDAVDRLADLNFNTIYPTVWNWGYTLYPSRVAEKVTGRAIDPHESLKDRDFLKEIISQGHRKKLRIIPWFEFGFMAPADSELAKRHPDWLTQRQDKSVIWWEGKVHQRVWLNPLHPQVQNFITDLVSEIITNYDIEGIQFDDHFGYPADFGYDETTIKLYQREHSGQLPPQDYQDKAWIQWRADKITDYMNTLAQTIKKQQPRAIISLSPNPYTFSLESYLLDWQKWQQKNLIDELVIQVYRTDMNAFDWELSQPELQEARESIPVAIGILSGLKGRPIPMVNITQQVEKSRQENFGVSFFFYETLWNMSNESPSYRRRIFREILQSANPVVIR</sequence>
<dbReference type="PANTHER" id="PTHR43405">
    <property type="entry name" value="GLYCOSYL HYDROLASE DIGH"/>
    <property type="match status" value="1"/>
</dbReference>
<protein>
    <recommendedName>
        <fullName evidence="3">Glycosyl hydrolase-like 10 domain-containing protein</fullName>
    </recommendedName>
</protein>
<feature type="domain" description="Glycosyl hydrolase-like 10" evidence="3">
    <location>
        <begin position="57"/>
        <end position="363"/>
    </location>
</feature>
<feature type="transmembrane region" description="Helical" evidence="2">
    <location>
        <begin position="25"/>
        <end position="46"/>
    </location>
</feature>
<keyword evidence="2" id="KW-0812">Transmembrane</keyword>
<dbReference type="SUPFAM" id="SSF51445">
    <property type="entry name" value="(Trans)glycosidases"/>
    <property type="match status" value="1"/>
</dbReference>
<accession>A0A2Z6UV49</accession>
<dbReference type="InterPro" id="IPR052177">
    <property type="entry name" value="Divisome_Glycosyl_Hydrolase"/>
</dbReference>
<dbReference type="AlphaFoldDB" id="A0A2Z6UV49"/>
<evidence type="ECO:0000259" key="3">
    <source>
        <dbReference type="Pfam" id="PF02638"/>
    </source>
</evidence>
<dbReference type="InterPro" id="IPR017853">
    <property type="entry name" value="GH"/>
</dbReference>
<dbReference type="Pfam" id="PF02638">
    <property type="entry name" value="GHL10"/>
    <property type="match status" value="1"/>
</dbReference>